<gene>
    <name evidence="2" type="ORF">GCM10020260_04630</name>
</gene>
<evidence type="ECO:0000256" key="1">
    <source>
        <dbReference type="SAM" id="MobiDB-lite"/>
    </source>
</evidence>
<reference evidence="3" key="1">
    <citation type="journal article" date="2019" name="Int. J. Syst. Evol. Microbiol.">
        <title>The Global Catalogue of Microorganisms (GCM) 10K type strain sequencing project: providing services to taxonomists for standard genome sequencing and annotation.</title>
        <authorList>
            <consortium name="The Broad Institute Genomics Platform"/>
            <consortium name="The Broad Institute Genome Sequencing Center for Infectious Disease"/>
            <person name="Wu L."/>
            <person name="Ma J."/>
        </authorList>
    </citation>
    <scope>NUCLEOTIDE SEQUENCE [LARGE SCALE GENOMIC DNA]</scope>
    <source>
        <strain evidence="3">JCM 11483</strain>
    </source>
</reference>
<keyword evidence="2" id="KW-0547">Nucleotide-binding</keyword>
<protein>
    <submittedName>
        <fullName evidence="2">ABC transporter ATP-binding protein</fullName>
    </submittedName>
</protein>
<evidence type="ECO:0000313" key="2">
    <source>
        <dbReference type="EMBL" id="GAA3280395.1"/>
    </source>
</evidence>
<keyword evidence="2" id="KW-0067">ATP-binding</keyword>
<dbReference type="InterPro" id="IPR027417">
    <property type="entry name" value="P-loop_NTPase"/>
</dbReference>
<feature type="compositionally biased region" description="Basic and acidic residues" evidence="1">
    <location>
        <begin position="255"/>
        <end position="265"/>
    </location>
</feature>
<sequence>MLDVRSMSFHDRHALIVPPTSFRIAAGELVFLEIPTPAGRTAASLILSGRMAPEDGELLLDDEPGLRARRRAAAVVDAEGITSPEHFMSVRRVVAESLGLRPLRARLPHRRDRIPSSPRAWMQAHDWSGVAGDHVDALPAPERIELLTLLAFADPQVRLAVLDSPDRHDLTGETLEDTLAALVDEESATSLIAVVDRAPAGTDHRVVSAGEPPVECPQDPEDPDDADADDADDADAPAPENAPTPDSDPGSTTDDTTHDSPAEDR</sequence>
<organism evidence="2 3">
    <name type="scientific">Nesterenkonia halobia</name>
    <dbReference type="NCBI Taxonomy" id="37922"/>
    <lineage>
        <taxon>Bacteria</taxon>
        <taxon>Bacillati</taxon>
        <taxon>Actinomycetota</taxon>
        <taxon>Actinomycetes</taxon>
        <taxon>Micrococcales</taxon>
        <taxon>Micrococcaceae</taxon>
        <taxon>Nesterenkonia</taxon>
    </lineage>
</organism>
<feature type="compositionally biased region" description="Low complexity" evidence="1">
    <location>
        <begin position="236"/>
        <end position="254"/>
    </location>
</feature>
<dbReference type="Proteomes" id="UP001501736">
    <property type="component" value="Unassembled WGS sequence"/>
</dbReference>
<comment type="caution">
    <text evidence="2">The sequence shown here is derived from an EMBL/GenBank/DDBJ whole genome shotgun (WGS) entry which is preliminary data.</text>
</comment>
<proteinExistence type="predicted"/>
<dbReference type="Gene3D" id="3.40.50.300">
    <property type="entry name" value="P-loop containing nucleotide triphosphate hydrolases"/>
    <property type="match status" value="1"/>
</dbReference>
<dbReference type="RefSeq" id="WP_344717724.1">
    <property type="nucleotide sequence ID" value="NZ_BAAAYG010000002.1"/>
</dbReference>
<evidence type="ECO:0000313" key="3">
    <source>
        <dbReference type="Proteomes" id="UP001501736"/>
    </source>
</evidence>
<feature type="region of interest" description="Disordered" evidence="1">
    <location>
        <begin position="204"/>
        <end position="265"/>
    </location>
</feature>
<keyword evidence="3" id="KW-1185">Reference proteome</keyword>
<name>A0ABP6R9S2_9MICC</name>
<accession>A0ABP6R9S2</accession>
<feature type="compositionally biased region" description="Acidic residues" evidence="1">
    <location>
        <begin position="218"/>
        <end position="235"/>
    </location>
</feature>
<dbReference type="GO" id="GO:0005524">
    <property type="term" value="F:ATP binding"/>
    <property type="evidence" value="ECO:0007669"/>
    <property type="project" value="UniProtKB-KW"/>
</dbReference>
<dbReference type="EMBL" id="BAAAYG010000002">
    <property type="protein sequence ID" value="GAA3280395.1"/>
    <property type="molecule type" value="Genomic_DNA"/>
</dbReference>